<dbReference type="AlphaFoldDB" id="A0A5J4V0Q7"/>
<reference evidence="2 3" key="1">
    <citation type="submission" date="2019-03" db="EMBL/GenBank/DDBJ databases">
        <title>Single cell metagenomics reveals metabolic interactions within the superorganism composed of flagellate Streblomastix strix and complex community of Bacteroidetes bacteria on its surface.</title>
        <authorList>
            <person name="Treitli S.C."/>
            <person name="Kolisko M."/>
            <person name="Husnik F."/>
            <person name="Keeling P."/>
            <person name="Hampl V."/>
        </authorList>
    </citation>
    <scope>NUCLEOTIDE SEQUENCE [LARGE SCALE GENOMIC DNA]</scope>
    <source>
        <strain evidence="2">ST1C</strain>
    </source>
</reference>
<keyword evidence="1" id="KW-0812">Transmembrane</keyword>
<protein>
    <submittedName>
        <fullName evidence="2">Uncharacterized protein</fullName>
    </submittedName>
</protein>
<sequence>LFWLSRLSYCNFCALIIISYSRTSVGSITHWMWILLHLPISTSPQADPDPDRTLVLYPISYRVHTKPLPDFTTSSSGHLLPFRCMGHLRPFSGYHNWLRLHMFTLCVISSFLLLYGLSLYPYRLGTKINSYHLRHRSLPAQQAALHHPHSASFENYRSLMTRQLQSTYCSPQSRKGFNLYFRGYDPQIRSVINN</sequence>
<dbReference type="EMBL" id="SNRW01010610">
    <property type="protein sequence ID" value="KAA6376309.1"/>
    <property type="molecule type" value="Genomic_DNA"/>
</dbReference>
<accession>A0A5J4V0Q7</accession>
<evidence type="ECO:0000256" key="1">
    <source>
        <dbReference type="SAM" id="Phobius"/>
    </source>
</evidence>
<evidence type="ECO:0000313" key="3">
    <source>
        <dbReference type="Proteomes" id="UP000324800"/>
    </source>
</evidence>
<dbReference type="Proteomes" id="UP000324800">
    <property type="component" value="Unassembled WGS sequence"/>
</dbReference>
<comment type="caution">
    <text evidence="2">The sequence shown here is derived from an EMBL/GenBank/DDBJ whole genome shotgun (WGS) entry which is preliminary data.</text>
</comment>
<keyword evidence="1" id="KW-0472">Membrane</keyword>
<evidence type="ECO:0000313" key="2">
    <source>
        <dbReference type="EMBL" id="KAA6376309.1"/>
    </source>
</evidence>
<name>A0A5J4V0Q7_9EUKA</name>
<feature type="transmembrane region" description="Helical" evidence="1">
    <location>
        <begin position="12"/>
        <end position="34"/>
    </location>
</feature>
<keyword evidence="1" id="KW-1133">Transmembrane helix</keyword>
<gene>
    <name evidence="2" type="ORF">EZS28_028163</name>
</gene>
<proteinExistence type="predicted"/>
<feature type="non-terminal residue" evidence="2">
    <location>
        <position position="1"/>
    </location>
</feature>
<organism evidence="2 3">
    <name type="scientific">Streblomastix strix</name>
    <dbReference type="NCBI Taxonomy" id="222440"/>
    <lineage>
        <taxon>Eukaryota</taxon>
        <taxon>Metamonada</taxon>
        <taxon>Preaxostyla</taxon>
        <taxon>Oxymonadida</taxon>
        <taxon>Streblomastigidae</taxon>
        <taxon>Streblomastix</taxon>
    </lineage>
</organism>
<feature type="transmembrane region" description="Helical" evidence="1">
    <location>
        <begin position="100"/>
        <end position="120"/>
    </location>
</feature>